<accession>A0A1I1KGP3</accession>
<gene>
    <name evidence="3" type="ORF">SAMN05444422_1115</name>
</gene>
<proteinExistence type="predicted"/>
<dbReference type="EMBL" id="FOKW01000011">
    <property type="protein sequence ID" value="SFC57858.1"/>
    <property type="molecule type" value="Genomic_DNA"/>
</dbReference>
<evidence type="ECO:0000313" key="4">
    <source>
        <dbReference type="Proteomes" id="UP000199161"/>
    </source>
</evidence>
<evidence type="ECO:0000256" key="1">
    <source>
        <dbReference type="SAM" id="Phobius"/>
    </source>
</evidence>
<feature type="transmembrane region" description="Helical" evidence="1">
    <location>
        <begin position="36"/>
        <end position="57"/>
    </location>
</feature>
<dbReference type="AlphaFoldDB" id="A0A1I1KGP3"/>
<keyword evidence="1" id="KW-0812">Transmembrane</keyword>
<name>A0A1I1KGP3_NATHA</name>
<keyword evidence="4" id="KW-1185">Reference proteome</keyword>
<dbReference type="OrthoDB" id="142730at2157"/>
<dbReference type="RefSeq" id="WP_177209214.1">
    <property type="nucleotide sequence ID" value="NZ_FOKW01000011.1"/>
</dbReference>
<protein>
    <recommendedName>
        <fullName evidence="2">CD-NTase-associated protein 15 domain-containing protein</fullName>
    </recommendedName>
</protein>
<dbReference type="Pfam" id="PF18153">
    <property type="entry name" value="Cap15_CD_rec"/>
    <property type="match status" value="1"/>
</dbReference>
<feature type="domain" description="CD-NTase-associated protein 15" evidence="2">
    <location>
        <begin position="69"/>
        <end position="203"/>
    </location>
</feature>
<sequence length="205" mass="23514">MHNFSTDQTNRHRRYILIGILTAVIYLGAIELFGPILGLSLGVISTILYLLFTKYLWKWDLLHDHGLVAVPDLNGTWKGYLYTSADEELIPEDQIVTTGQQIDGLTKQETSIDIDQTWDKILVTLDGPESPSYSRAATILVKEKAWPTLSYNYWNEGSQTNEDLDPHYGSAILEYDEEEDKLEGKYYNRPDQRGTHGILELYRKN</sequence>
<keyword evidence="1" id="KW-1133">Transmembrane helix</keyword>
<evidence type="ECO:0000259" key="2">
    <source>
        <dbReference type="Pfam" id="PF18153"/>
    </source>
</evidence>
<evidence type="ECO:0000313" key="3">
    <source>
        <dbReference type="EMBL" id="SFC57858.1"/>
    </source>
</evidence>
<keyword evidence="1" id="KW-0472">Membrane</keyword>
<reference evidence="4" key="1">
    <citation type="submission" date="2016-10" db="EMBL/GenBank/DDBJ databases">
        <authorList>
            <person name="Varghese N."/>
            <person name="Submissions S."/>
        </authorList>
    </citation>
    <scope>NUCLEOTIDE SEQUENCE [LARGE SCALE GENOMIC DNA]</scope>
    <source>
        <strain evidence="4">DSM 13078</strain>
    </source>
</reference>
<organism evidence="3 4">
    <name type="scientific">Natronobacterium haloterrestre</name>
    <name type="common">Halobiforma haloterrestris</name>
    <dbReference type="NCBI Taxonomy" id="148448"/>
    <lineage>
        <taxon>Archaea</taxon>
        <taxon>Methanobacteriati</taxon>
        <taxon>Methanobacteriota</taxon>
        <taxon>Stenosarchaea group</taxon>
        <taxon>Halobacteria</taxon>
        <taxon>Halobacteriales</taxon>
        <taxon>Natrialbaceae</taxon>
        <taxon>Natronobacterium</taxon>
    </lineage>
</organism>
<dbReference type="Proteomes" id="UP000199161">
    <property type="component" value="Unassembled WGS sequence"/>
</dbReference>
<dbReference type="InterPro" id="IPR041208">
    <property type="entry name" value="Cap15"/>
</dbReference>
<feature type="transmembrane region" description="Helical" evidence="1">
    <location>
        <begin position="12"/>
        <end position="30"/>
    </location>
</feature>